<reference evidence="4 5" key="1">
    <citation type="submission" date="2024-02" db="EMBL/GenBank/DDBJ databases">
        <title>De novo assembly and annotation of 12 fungi associated with fruit tree decline syndrome in Ontario, Canada.</title>
        <authorList>
            <person name="Sulman M."/>
            <person name="Ellouze W."/>
            <person name="Ilyukhin E."/>
        </authorList>
    </citation>
    <scope>NUCLEOTIDE SEQUENCE [LARGE SCALE GENOMIC DNA]</scope>
    <source>
        <strain evidence="4 5">M1-105</strain>
    </source>
</reference>
<protein>
    <recommendedName>
        <fullName evidence="6">NmrA-like domain-containing protein</fullName>
    </recommendedName>
</protein>
<comment type="caution">
    <text evidence="4">The sequence shown here is derived from an EMBL/GenBank/DDBJ whole genome shotgun (WGS) entry which is preliminary data.</text>
</comment>
<proteinExistence type="inferred from homology"/>
<dbReference type="Gene3D" id="3.90.25.10">
    <property type="entry name" value="UDP-galactose 4-epimerase, domain 1"/>
    <property type="match status" value="1"/>
</dbReference>
<keyword evidence="3" id="KW-0560">Oxidoreductase</keyword>
<evidence type="ECO:0000256" key="3">
    <source>
        <dbReference type="ARBA" id="ARBA00023002"/>
    </source>
</evidence>
<evidence type="ECO:0000256" key="2">
    <source>
        <dbReference type="ARBA" id="ARBA00022857"/>
    </source>
</evidence>
<name>A0ABR3T1J7_9PEZI</name>
<dbReference type="PANTHER" id="PTHR47706:SF4">
    <property type="entry name" value="NMRA-LIKE DOMAIN-CONTAINING PROTEIN"/>
    <property type="match status" value="1"/>
</dbReference>
<dbReference type="InterPro" id="IPR036291">
    <property type="entry name" value="NAD(P)-bd_dom_sf"/>
</dbReference>
<evidence type="ECO:0008006" key="6">
    <source>
        <dbReference type="Google" id="ProtNLM"/>
    </source>
</evidence>
<keyword evidence="2" id="KW-0521">NADP</keyword>
<organism evidence="4 5">
    <name type="scientific">Neofusicoccum ribis</name>
    <dbReference type="NCBI Taxonomy" id="45134"/>
    <lineage>
        <taxon>Eukaryota</taxon>
        <taxon>Fungi</taxon>
        <taxon>Dikarya</taxon>
        <taxon>Ascomycota</taxon>
        <taxon>Pezizomycotina</taxon>
        <taxon>Dothideomycetes</taxon>
        <taxon>Dothideomycetes incertae sedis</taxon>
        <taxon>Botryosphaeriales</taxon>
        <taxon>Botryosphaeriaceae</taxon>
        <taxon>Neofusicoccum</taxon>
    </lineage>
</organism>
<comment type="similarity">
    <text evidence="1">Belongs to the NmrA-type oxidoreductase family. Isoflavone reductase subfamily.</text>
</comment>
<dbReference type="Gene3D" id="3.40.50.720">
    <property type="entry name" value="NAD(P)-binding Rossmann-like Domain"/>
    <property type="match status" value="1"/>
</dbReference>
<dbReference type="PANTHER" id="PTHR47706">
    <property type="entry name" value="NMRA-LIKE FAMILY PROTEIN"/>
    <property type="match status" value="1"/>
</dbReference>
<dbReference type="EMBL" id="JAJVDC020000025">
    <property type="protein sequence ID" value="KAL1632956.1"/>
    <property type="molecule type" value="Genomic_DNA"/>
</dbReference>
<evidence type="ECO:0000256" key="1">
    <source>
        <dbReference type="ARBA" id="ARBA00005725"/>
    </source>
</evidence>
<accession>A0ABR3T1J7</accession>
<dbReference type="Proteomes" id="UP001521116">
    <property type="component" value="Unassembled WGS sequence"/>
</dbReference>
<sequence>MVRVAIAGYGAVGRTLIEFLKNDPNHIIFVISRKVPEGAHDPKALPITTDYQDVESIKSMLESNKIHTVISCLSVSDESAGSAQVNLVKAAAKSTSAMRFVHSNWSIPYPEDTADWMPELRFRFAAVEELKKTNLEWTQVYNGFFLDYYGMPYVETFQKPLSLGLDVANKIAGIPGTGNEPITFTYTFDVAKFVQGLLEAEKWPRDSFIIGDKVTWNEFVQLAEEAREGCKFEVHYDDLEKLKKFQITELPAQVAHYSLVPKEHFQYVFANLGRWMATGSYNLPHDGSLNEKFPHIKTLSVKAMLQQIWKGR</sequence>
<dbReference type="SUPFAM" id="SSF51735">
    <property type="entry name" value="NAD(P)-binding Rossmann-fold domains"/>
    <property type="match status" value="1"/>
</dbReference>
<dbReference type="InterPro" id="IPR051609">
    <property type="entry name" value="NmrA/Isoflavone_reductase-like"/>
</dbReference>
<evidence type="ECO:0000313" key="5">
    <source>
        <dbReference type="Proteomes" id="UP001521116"/>
    </source>
</evidence>
<evidence type="ECO:0000313" key="4">
    <source>
        <dbReference type="EMBL" id="KAL1632956.1"/>
    </source>
</evidence>
<keyword evidence="5" id="KW-1185">Reference proteome</keyword>
<gene>
    <name evidence="4" type="ORF">SLS56_003242</name>
</gene>